<keyword evidence="5 10" id="KW-0545">Nucleotide biosynthesis</keyword>
<dbReference type="SUPFAM" id="SSF52540">
    <property type="entry name" value="P-loop containing nucleoside triphosphate hydrolases"/>
    <property type="match status" value="1"/>
</dbReference>
<name>A0ABQ4EK02_9ACTN</name>
<dbReference type="PANTHER" id="PTHR10344:SF4">
    <property type="entry name" value="UMP-CMP KINASE 2, MITOCHONDRIAL"/>
    <property type="match status" value="1"/>
</dbReference>
<comment type="caution">
    <text evidence="10">Lacks conserved residue(s) required for the propagation of feature annotation.</text>
</comment>
<evidence type="ECO:0000256" key="3">
    <source>
        <dbReference type="ARBA" id="ARBA00017144"/>
    </source>
</evidence>
<dbReference type="InterPro" id="IPR039430">
    <property type="entry name" value="Thymidylate_kin-like_dom"/>
</dbReference>
<dbReference type="GO" id="GO:0016301">
    <property type="term" value="F:kinase activity"/>
    <property type="evidence" value="ECO:0007669"/>
    <property type="project" value="UniProtKB-KW"/>
</dbReference>
<dbReference type="RefSeq" id="WP_203856190.1">
    <property type="nucleotide sequence ID" value="NZ_BAAAZQ010000005.1"/>
</dbReference>
<evidence type="ECO:0000313" key="13">
    <source>
        <dbReference type="Proteomes" id="UP000621500"/>
    </source>
</evidence>
<keyword evidence="13" id="KW-1185">Reference proteome</keyword>
<evidence type="ECO:0000256" key="8">
    <source>
        <dbReference type="ARBA" id="ARBA00022840"/>
    </source>
</evidence>
<sequence>MLLSLEGLPGSGKSTQSSLLADRLTRRGLRVALVPDLATLSLDSVGDRLNALFASSGDPFRRHGDLLTDSFLAAAIRAEIVATTIEPARADYDVIIEDRGVHTMYAYSLATALRDYPDLDAPRVESWLRSVGELAGPRADIVVWLRPPVATAVRRATLRSGLGYSGEQMSYLSYVDRAYEQLTANDPSIIPVDVRDLGPEQVHEHVYQELCRRLP</sequence>
<comment type="caution">
    <text evidence="12">The sequence shown here is derived from an EMBL/GenBank/DDBJ whole genome shotgun (WGS) entry which is preliminary data.</text>
</comment>
<evidence type="ECO:0000256" key="7">
    <source>
        <dbReference type="ARBA" id="ARBA00022777"/>
    </source>
</evidence>
<comment type="catalytic activity">
    <reaction evidence="9 10">
        <text>dTMP + ATP = dTDP + ADP</text>
        <dbReference type="Rhea" id="RHEA:13517"/>
        <dbReference type="ChEBI" id="CHEBI:30616"/>
        <dbReference type="ChEBI" id="CHEBI:58369"/>
        <dbReference type="ChEBI" id="CHEBI:63528"/>
        <dbReference type="ChEBI" id="CHEBI:456216"/>
        <dbReference type="EC" id="2.7.4.9"/>
    </reaction>
</comment>
<evidence type="ECO:0000256" key="9">
    <source>
        <dbReference type="ARBA" id="ARBA00048743"/>
    </source>
</evidence>
<dbReference type="InterPro" id="IPR018094">
    <property type="entry name" value="Thymidylate_kinase"/>
</dbReference>
<feature type="domain" description="Thymidylate kinase-like" evidence="11">
    <location>
        <begin position="5"/>
        <end position="205"/>
    </location>
</feature>
<dbReference type="EC" id="2.7.4.9" evidence="2 10"/>
<comment type="similarity">
    <text evidence="1 10">Belongs to the thymidylate kinase family.</text>
</comment>
<dbReference type="InterPro" id="IPR027417">
    <property type="entry name" value="P-loop_NTPase"/>
</dbReference>
<keyword evidence="6 10" id="KW-0547">Nucleotide-binding</keyword>
<dbReference type="Gene3D" id="3.40.50.300">
    <property type="entry name" value="P-loop containing nucleotide triphosphate hydrolases"/>
    <property type="match status" value="1"/>
</dbReference>
<keyword evidence="7 10" id="KW-0418">Kinase</keyword>
<dbReference type="Pfam" id="PF02223">
    <property type="entry name" value="Thymidylate_kin"/>
    <property type="match status" value="1"/>
</dbReference>
<evidence type="ECO:0000256" key="2">
    <source>
        <dbReference type="ARBA" id="ARBA00012980"/>
    </source>
</evidence>
<keyword evidence="8 10" id="KW-0067">ATP-binding</keyword>
<keyword evidence="4 10" id="KW-0808">Transferase</keyword>
<dbReference type="EMBL" id="BONX01000006">
    <property type="protein sequence ID" value="GIG94532.1"/>
    <property type="molecule type" value="Genomic_DNA"/>
</dbReference>
<dbReference type="HAMAP" id="MF_00165">
    <property type="entry name" value="Thymidylate_kinase"/>
    <property type="match status" value="1"/>
</dbReference>
<dbReference type="PANTHER" id="PTHR10344">
    <property type="entry name" value="THYMIDYLATE KINASE"/>
    <property type="match status" value="1"/>
</dbReference>
<dbReference type="CDD" id="cd01672">
    <property type="entry name" value="TMPK"/>
    <property type="match status" value="1"/>
</dbReference>
<organism evidence="12 13">
    <name type="scientific">Plantactinospora mayteni</name>
    <dbReference type="NCBI Taxonomy" id="566021"/>
    <lineage>
        <taxon>Bacteria</taxon>
        <taxon>Bacillati</taxon>
        <taxon>Actinomycetota</taxon>
        <taxon>Actinomycetes</taxon>
        <taxon>Micromonosporales</taxon>
        <taxon>Micromonosporaceae</taxon>
        <taxon>Plantactinospora</taxon>
    </lineage>
</organism>
<accession>A0ABQ4EK02</accession>
<evidence type="ECO:0000256" key="5">
    <source>
        <dbReference type="ARBA" id="ARBA00022727"/>
    </source>
</evidence>
<evidence type="ECO:0000256" key="1">
    <source>
        <dbReference type="ARBA" id="ARBA00009776"/>
    </source>
</evidence>
<dbReference type="Proteomes" id="UP000621500">
    <property type="component" value="Unassembled WGS sequence"/>
</dbReference>
<evidence type="ECO:0000256" key="10">
    <source>
        <dbReference type="HAMAP-Rule" id="MF_00165"/>
    </source>
</evidence>
<evidence type="ECO:0000259" key="11">
    <source>
        <dbReference type="Pfam" id="PF02223"/>
    </source>
</evidence>
<comment type="function">
    <text evidence="10">Phosphorylation of dTMP to form dTDP in both de novo and salvage pathways of dTTP synthesis.</text>
</comment>
<evidence type="ECO:0000256" key="6">
    <source>
        <dbReference type="ARBA" id="ARBA00022741"/>
    </source>
</evidence>
<reference evidence="12 13" key="1">
    <citation type="submission" date="2021-01" db="EMBL/GenBank/DDBJ databases">
        <title>Whole genome shotgun sequence of Plantactinospora mayteni NBRC 109088.</title>
        <authorList>
            <person name="Komaki H."/>
            <person name="Tamura T."/>
        </authorList>
    </citation>
    <scope>NUCLEOTIDE SEQUENCE [LARGE SCALE GENOMIC DNA]</scope>
    <source>
        <strain evidence="12 13">NBRC 109088</strain>
    </source>
</reference>
<gene>
    <name evidence="12" type="primary">tmk_1</name>
    <name evidence="10" type="synonym">tmk</name>
    <name evidence="12" type="ORF">Pma05_11050</name>
</gene>
<evidence type="ECO:0000313" key="12">
    <source>
        <dbReference type="EMBL" id="GIG94532.1"/>
    </source>
</evidence>
<evidence type="ECO:0000256" key="4">
    <source>
        <dbReference type="ARBA" id="ARBA00022679"/>
    </source>
</evidence>
<proteinExistence type="inferred from homology"/>
<protein>
    <recommendedName>
        <fullName evidence="3 10">Thymidylate kinase</fullName>
        <ecNumber evidence="2 10">2.7.4.9</ecNumber>
    </recommendedName>
    <alternativeName>
        <fullName evidence="10">dTMP kinase</fullName>
    </alternativeName>
</protein>